<evidence type="ECO:0000256" key="3">
    <source>
        <dbReference type="ARBA" id="ARBA00022840"/>
    </source>
</evidence>
<name>A0A430FJ22_9BIFI</name>
<evidence type="ECO:0000256" key="2">
    <source>
        <dbReference type="ARBA" id="ARBA00022741"/>
    </source>
</evidence>
<proteinExistence type="inferred from homology"/>
<comment type="similarity">
    <text evidence="1">Belongs to the 5-formyltetrahydrofolate cyclo-ligase family.</text>
</comment>
<sequence>MTFFSAQEHDPEHDQHLSDTVASRKRPLRKAAIARRKAVPADDRATAAAALANAAQSLIDELLHAACESEQDDAAPNCAPTVAAYVSMGSEIAMDGLLRVLLDAGCRVLVPRLGTGLDVGWSELNDMDTLRDVPAVPAGNVSGANAEPQQSTASAVGTHVSHRPQEPDTEVLGPQALAQADLVIVPALAVDALGVRLGRGGGWYDRALAFRRDGVRVIAVCWPWETLCDPLPREDHDVPVDGVLTPEGYSPRPLCQGND</sequence>
<dbReference type="PANTHER" id="PTHR23407">
    <property type="entry name" value="ATPASE INHIBITOR/5-FORMYLTETRAHYDROFOLATE CYCLO-LIGASE"/>
    <property type="match status" value="1"/>
</dbReference>
<reference evidence="5 6" key="1">
    <citation type="submission" date="2018-09" db="EMBL/GenBank/DDBJ databases">
        <title>Characterization of the phylogenetic diversity of five novel species belonging to the genus Bifidobacterium.</title>
        <authorList>
            <person name="Lugli G.A."/>
            <person name="Duranti S."/>
            <person name="Milani C."/>
        </authorList>
    </citation>
    <scope>NUCLEOTIDE SEQUENCE [LARGE SCALE GENOMIC DNA]</scope>
    <source>
        <strain evidence="5 6">2034B</strain>
    </source>
</reference>
<keyword evidence="3" id="KW-0067">ATP-binding</keyword>
<dbReference type="GO" id="GO:0005524">
    <property type="term" value="F:ATP binding"/>
    <property type="evidence" value="ECO:0007669"/>
    <property type="project" value="UniProtKB-KW"/>
</dbReference>
<evidence type="ECO:0000256" key="4">
    <source>
        <dbReference type="SAM" id="MobiDB-lite"/>
    </source>
</evidence>
<dbReference type="GO" id="GO:0035999">
    <property type="term" value="P:tetrahydrofolate interconversion"/>
    <property type="evidence" value="ECO:0007669"/>
    <property type="project" value="TreeGrafter"/>
</dbReference>
<dbReference type="InterPro" id="IPR002698">
    <property type="entry name" value="FTHF_cligase"/>
</dbReference>
<feature type="compositionally biased region" description="Basic and acidic residues" evidence="4">
    <location>
        <begin position="7"/>
        <end position="17"/>
    </location>
</feature>
<dbReference type="OrthoDB" id="3242798at2"/>
<accession>A0A430FJ22</accession>
<evidence type="ECO:0000313" key="6">
    <source>
        <dbReference type="Proteomes" id="UP000287533"/>
    </source>
</evidence>
<dbReference type="EMBL" id="QXGL01000004">
    <property type="protein sequence ID" value="RSX52905.1"/>
    <property type="molecule type" value="Genomic_DNA"/>
</dbReference>
<dbReference type="InterPro" id="IPR024185">
    <property type="entry name" value="FTHF_cligase-like_sf"/>
</dbReference>
<dbReference type="GO" id="GO:0030272">
    <property type="term" value="F:5-formyltetrahydrofolate cyclo-ligase activity"/>
    <property type="evidence" value="ECO:0007669"/>
    <property type="project" value="TreeGrafter"/>
</dbReference>
<dbReference type="RefSeq" id="WP_125981411.1">
    <property type="nucleotide sequence ID" value="NZ_QXGL01000004.1"/>
</dbReference>
<dbReference type="AlphaFoldDB" id="A0A430FJ22"/>
<dbReference type="PANTHER" id="PTHR23407:SF1">
    <property type="entry name" value="5-FORMYLTETRAHYDROFOLATE CYCLO-LIGASE"/>
    <property type="match status" value="1"/>
</dbReference>
<keyword evidence="5" id="KW-0436">Ligase</keyword>
<feature type="region of interest" description="Disordered" evidence="4">
    <location>
        <begin position="1"/>
        <end position="25"/>
    </location>
</feature>
<protein>
    <submittedName>
        <fullName evidence="5">5-formyltetrahydrofolate cyclo-ligase</fullName>
    </submittedName>
</protein>
<comment type="caution">
    <text evidence="5">The sequence shown here is derived from an EMBL/GenBank/DDBJ whole genome shotgun (WGS) entry which is preliminary data.</text>
</comment>
<feature type="region of interest" description="Disordered" evidence="4">
    <location>
        <begin position="142"/>
        <end position="169"/>
    </location>
</feature>
<dbReference type="Gene3D" id="3.40.50.10420">
    <property type="entry name" value="NagB/RpiA/CoA transferase-like"/>
    <property type="match status" value="1"/>
</dbReference>
<organism evidence="5 6">
    <name type="scientific">Bifidobacterium goeldii</name>
    <dbReference type="NCBI Taxonomy" id="2306975"/>
    <lineage>
        <taxon>Bacteria</taxon>
        <taxon>Bacillati</taxon>
        <taxon>Actinomycetota</taxon>
        <taxon>Actinomycetes</taxon>
        <taxon>Bifidobacteriales</taxon>
        <taxon>Bifidobacteriaceae</taxon>
        <taxon>Bifidobacterium</taxon>
    </lineage>
</organism>
<keyword evidence="2" id="KW-0547">Nucleotide-binding</keyword>
<dbReference type="GO" id="GO:0009396">
    <property type="term" value="P:folic acid-containing compound biosynthetic process"/>
    <property type="evidence" value="ECO:0007669"/>
    <property type="project" value="TreeGrafter"/>
</dbReference>
<dbReference type="Proteomes" id="UP000287533">
    <property type="component" value="Unassembled WGS sequence"/>
</dbReference>
<dbReference type="InterPro" id="IPR037171">
    <property type="entry name" value="NagB/RpiA_transferase-like"/>
</dbReference>
<gene>
    <name evidence="5" type="ORF">D2E25_1476</name>
</gene>
<dbReference type="Pfam" id="PF01812">
    <property type="entry name" value="5-FTHF_cyc-lig"/>
    <property type="match status" value="1"/>
</dbReference>
<dbReference type="SUPFAM" id="SSF100950">
    <property type="entry name" value="NagB/RpiA/CoA transferase-like"/>
    <property type="match status" value="1"/>
</dbReference>
<evidence type="ECO:0000313" key="5">
    <source>
        <dbReference type="EMBL" id="RSX52905.1"/>
    </source>
</evidence>
<keyword evidence="6" id="KW-1185">Reference proteome</keyword>
<evidence type="ECO:0000256" key="1">
    <source>
        <dbReference type="ARBA" id="ARBA00010638"/>
    </source>
</evidence>